<gene>
    <name evidence="2" type="ORF">N5J77_22710</name>
</gene>
<feature type="non-terminal residue" evidence="2">
    <location>
        <position position="35"/>
    </location>
</feature>
<dbReference type="Proteomes" id="UP001162318">
    <property type="component" value="Unassembled WGS sequence"/>
</dbReference>
<proteinExistence type="predicted"/>
<reference evidence="2" key="1">
    <citation type="submission" date="2022-09" db="EMBL/GenBank/DDBJ databases">
        <title>Intensive care unit water sources are persistently colonized with multi-drug resistant bacteria and are the site of extensive horizontal gene transfer of antibiotic resistance genes.</title>
        <authorList>
            <person name="Diorio-Toth L."/>
        </authorList>
    </citation>
    <scope>NUCLEOTIDE SEQUENCE</scope>
    <source>
        <strain evidence="2">GD03659</strain>
    </source>
</reference>
<dbReference type="RefSeq" id="WP_279776296.1">
    <property type="nucleotide sequence ID" value="NZ_JAOCKX010000044.1"/>
</dbReference>
<dbReference type="InterPro" id="IPR000551">
    <property type="entry name" value="MerR-type_HTH_dom"/>
</dbReference>
<organism evidence="2 3">
    <name type="scientific">Sphingobium yanoikuyae</name>
    <name type="common">Sphingomonas yanoikuyae</name>
    <dbReference type="NCBI Taxonomy" id="13690"/>
    <lineage>
        <taxon>Bacteria</taxon>
        <taxon>Pseudomonadati</taxon>
        <taxon>Pseudomonadota</taxon>
        <taxon>Alphaproteobacteria</taxon>
        <taxon>Sphingomonadales</taxon>
        <taxon>Sphingomonadaceae</taxon>
        <taxon>Sphingobium</taxon>
    </lineage>
</organism>
<dbReference type="EMBL" id="JAOCKX010000044">
    <property type="protein sequence ID" value="MDH2133948.1"/>
    <property type="molecule type" value="Genomic_DNA"/>
</dbReference>
<dbReference type="GO" id="GO:0006355">
    <property type="term" value="P:regulation of DNA-templated transcription"/>
    <property type="evidence" value="ECO:0007669"/>
    <property type="project" value="InterPro"/>
</dbReference>
<name>A0AA43BC50_SPHYA</name>
<feature type="domain" description="HTH merR-type" evidence="1">
    <location>
        <begin position="15"/>
        <end position="35"/>
    </location>
</feature>
<comment type="caution">
    <text evidence="2">The sequence shown here is derived from an EMBL/GenBank/DDBJ whole genome shotgun (WGS) entry which is preliminary data.</text>
</comment>
<dbReference type="AlphaFoldDB" id="A0AA43BC50"/>
<accession>A0AA43BC50</accession>
<evidence type="ECO:0000259" key="1">
    <source>
        <dbReference type="PROSITE" id="PS50937"/>
    </source>
</evidence>
<dbReference type="GO" id="GO:0003677">
    <property type="term" value="F:DNA binding"/>
    <property type="evidence" value="ECO:0007669"/>
    <property type="project" value="InterPro"/>
</dbReference>
<protein>
    <submittedName>
        <fullName evidence="2">Winged helix-turn-helix transcriptional regulator</fullName>
    </submittedName>
</protein>
<dbReference type="PROSITE" id="PS50937">
    <property type="entry name" value="HTH_MERR_2"/>
    <property type="match status" value="1"/>
</dbReference>
<evidence type="ECO:0000313" key="3">
    <source>
        <dbReference type="Proteomes" id="UP001162318"/>
    </source>
</evidence>
<evidence type="ECO:0000313" key="2">
    <source>
        <dbReference type="EMBL" id="MDH2133948.1"/>
    </source>
</evidence>
<sequence>MALLSVIRRWHFRDHLPIREIARRTGLSRNTIRKY</sequence>